<sequence length="558" mass="62574">MDDNQSDIMALISQGENLTLEFKSDKKCLPDRDLLAAIVALANTDGGYLLLGVEDDGTVTGLHPSHNNLLGLEAFIASRTNPPLSVKIVSEIVDGKKIAKIFVPAVSHLTSTSEGQLLRRRLMLNGRPEAVPFYPHEFIQRQSSLGLIDPSARVINELSVDDLNPMERHRIREIIRKYGGDQILLSLKDAELDGALGLTVTQNNKSCPTLAGLLLLGREEDLRRLLPAHEVAFQVLDHTEVRVNEFFRKPLLHIFEEVDQLFRARVTEQEFEVDLFRVPVPNYDRHAFREAFVNALVHRDYSRLGAVHVRMDENGLMISSPGGFVEGVTLQNILVVSPRSRNPLLADIIKRIGLAERTGRGIDRIYEGMLRYGRPVPDFSMSDSTVVTLFLSNAAPDFNFLEMIIQLEKQIGSALPIDSLIILSRLRTERRVDVVDLARHTQKSTQVTKGALEKLVELGLVEAHGVRQGRTYTLSASVYQKTGQKSAYVRQVGFNPIQQEQMVLNYINQHGSINRLEVMELCRITKDQAYHLLKKLKNNLLIKQQGIGKATTYVSKNG</sequence>
<dbReference type="GO" id="GO:0004386">
    <property type="term" value="F:helicase activity"/>
    <property type="evidence" value="ECO:0007669"/>
    <property type="project" value="UniProtKB-KW"/>
</dbReference>
<organism evidence="2 3">
    <name type="scientific">Legionella donaldsonii</name>
    <dbReference type="NCBI Taxonomy" id="45060"/>
    <lineage>
        <taxon>Bacteria</taxon>
        <taxon>Pseudomonadati</taxon>
        <taxon>Pseudomonadota</taxon>
        <taxon>Gammaproteobacteria</taxon>
        <taxon>Legionellales</taxon>
        <taxon>Legionellaceae</taxon>
        <taxon>Legionella</taxon>
    </lineage>
</organism>
<dbReference type="SUPFAM" id="SSF46785">
    <property type="entry name" value="Winged helix' DNA-binding domain"/>
    <property type="match status" value="1"/>
</dbReference>
<dbReference type="EMBL" id="UGOA01000001">
    <property type="protein sequence ID" value="STX41096.1"/>
    <property type="molecule type" value="Genomic_DNA"/>
</dbReference>
<dbReference type="PANTHER" id="PTHR30595:SF6">
    <property type="entry name" value="SCHLAFEN ALBA-2 DOMAIN-CONTAINING PROTEIN"/>
    <property type="match status" value="1"/>
</dbReference>
<dbReference type="InterPro" id="IPR036390">
    <property type="entry name" value="WH_DNA-bd_sf"/>
</dbReference>
<feature type="domain" description="Schlafen AlbA-2" evidence="1">
    <location>
        <begin position="16"/>
        <end position="117"/>
    </location>
</feature>
<dbReference type="Pfam" id="PF04326">
    <property type="entry name" value="SLFN_AlbA_2"/>
    <property type="match status" value="1"/>
</dbReference>
<dbReference type="Gene3D" id="3.30.565.60">
    <property type="match status" value="1"/>
</dbReference>
<dbReference type="OrthoDB" id="9805115at2"/>
<gene>
    <name evidence="2" type="ORF">NCTC13292_00706</name>
</gene>
<dbReference type="Gene3D" id="3.30.950.30">
    <property type="entry name" value="Schlafen, AAA domain"/>
    <property type="match status" value="1"/>
</dbReference>
<dbReference type="Pfam" id="PF13749">
    <property type="entry name" value="HATPase_c_4"/>
    <property type="match status" value="1"/>
</dbReference>
<keyword evidence="2" id="KW-0067">ATP-binding</keyword>
<dbReference type="RefSeq" id="WP_115220517.1">
    <property type="nucleotide sequence ID" value="NZ_UGOA01000001.1"/>
</dbReference>
<evidence type="ECO:0000313" key="2">
    <source>
        <dbReference type="EMBL" id="STX41096.1"/>
    </source>
</evidence>
<keyword evidence="3" id="KW-1185">Reference proteome</keyword>
<dbReference type="AlphaFoldDB" id="A0A378J133"/>
<protein>
    <submittedName>
        <fullName evidence="2">ATP-dependent DNA helicase</fullName>
    </submittedName>
</protein>
<evidence type="ECO:0000313" key="3">
    <source>
        <dbReference type="Proteomes" id="UP000254677"/>
    </source>
</evidence>
<dbReference type="PANTHER" id="PTHR30595">
    <property type="entry name" value="GLPR-RELATED TRANSCRIPTIONAL REPRESSOR"/>
    <property type="match status" value="1"/>
</dbReference>
<keyword evidence="2" id="KW-0378">Hydrolase</keyword>
<dbReference type="Gene3D" id="1.10.10.10">
    <property type="entry name" value="Winged helix-like DNA-binding domain superfamily/Winged helix DNA-binding domain"/>
    <property type="match status" value="1"/>
</dbReference>
<proteinExistence type="predicted"/>
<dbReference type="InterPro" id="IPR036388">
    <property type="entry name" value="WH-like_DNA-bd_sf"/>
</dbReference>
<name>A0A378J133_9GAMM</name>
<dbReference type="InterPro" id="IPR007421">
    <property type="entry name" value="Schlafen_AlbA_2_dom"/>
</dbReference>
<reference evidence="2 3" key="1">
    <citation type="submission" date="2018-06" db="EMBL/GenBank/DDBJ databases">
        <authorList>
            <consortium name="Pathogen Informatics"/>
            <person name="Doyle S."/>
        </authorList>
    </citation>
    <scope>NUCLEOTIDE SEQUENCE [LARGE SCALE GENOMIC DNA]</scope>
    <source>
        <strain evidence="2 3">NCTC13292</strain>
    </source>
</reference>
<keyword evidence="2" id="KW-0547">Nucleotide-binding</keyword>
<dbReference type="InterPro" id="IPR038475">
    <property type="entry name" value="RecG_C_sf"/>
</dbReference>
<dbReference type="InterPro" id="IPR038461">
    <property type="entry name" value="Schlafen_AlbA_2_dom_sf"/>
</dbReference>
<dbReference type="Proteomes" id="UP000254677">
    <property type="component" value="Unassembled WGS sequence"/>
</dbReference>
<keyword evidence="2" id="KW-0347">Helicase</keyword>
<evidence type="ECO:0000259" key="1">
    <source>
        <dbReference type="Pfam" id="PF04326"/>
    </source>
</evidence>
<accession>A0A378J133</accession>